<evidence type="ECO:0000259" key="6">
    <source>
        <dbReference type="Pfam" id="PF04542"/>
    </source>
</evidence>
<keyword evidence="2" id="KW-0805">Transcription regulation</keyword>
<evidence type="ECO:0000256" key="2">
    <source>
        <dbReference type="ARBA" id="ARBA00023015"/>
    </source>
</evidence>
<dbReference type="InterPro" id="IPR007627">
    <property type="entry name" value="RNA_pol_sigma70_r2"/>
</dbReference>
<dbReference type="Gene3D" id="1.10.1740.10">
    <property type="match status" value="1"/>
</dbReference>
<dbReference type="PANTHER" id="PTHR43133">
    <property type="entry name" value="RNA POLYMERASE ECF-TYPE SIGMA FACTO"/>
    <property type="match status" value="1"/>
</dbReference>
<accession>A0A5C6CFL8</accession>
<dbReference type="NCBIfam" id="TIGR02937">
    <property type="entry name" value="sigma70-ECF"/>
    <property type="match status" value="1"/>
</dbReference>
<feature type="domain" description="RNA polymerase sigma-70 region 2" evidence="6">
    <location>
        <begin position="23"/>
        <end position="92"/>
    </location>
</feature>
<dbReference type="RefSeq" id="WP_146595128.1">
    <property type="nucleotide sequence ID" value="NZ_SJPT01000004.1"/>
</dbReference>
<dbReference type="InterPro" id="IPR013325">
    <property type="entry name" value="RNA_pol_sigma_r2"/>
</dbReference>
<dbReference type="AlphaFoldDB" id="A0A5C6CFL8"/>
<evidence type="ECO:0000256" key="3">
    <source>
        <dbReference type="ARBA" id="ARBA00023082"/>
    </source>
</evidence>
<dbReference type="OrthoDB" id="258490at2"/>
<organism evidence="7 8">
    <name type="scientific">Novipirellula galeiformis</name>
    <dbReference type="NCBI Taxonomy" id="2528004"/>
    <lineage>
        <taxon>Bacteria</taxon>
        <taxon>Pseudomonadati</taxon>
        <taxon>Planctomycetota</taxon>
        <taxon>Planctomycetia</taxon>
        <taxon>Pirellulales</taxon>
        <taxon>Pirellulaceae</taxon>
        <taxon>Novipirellula</taxon>
    </lineage>
</organism>
<name>A0A5C6CFL8_9BACT</name>
<dbReference type="InterPro" id="IPR014284">
    <property type="entry name" value="RNA_pol_sigma-70_dom"/>
</dbReference>
<evidence type="ECO:0000313" key="8">
    <source>
        <dbReference type="Proteomes" id="UP000316304"/>
    </source>
</evidence>
<dbReference type="PANTHER" id="PTHR43133:SF8">
    <property type="entry name" value="RNA POLYMERASE SIGMA FACTOR HI_1459-RELATED"/>
    <property type="match status" value="1"/>
</dbReference>
<comment type="similarity">
    <text evidence="1">Belongs to the sigma-70 factor family. ECF subfamily.</text>
</comment>
<dbReference type="Proteomes" id="UP000316304">
    <property type="component" value="Unassembled WGS sequence"/>
</dbReference>
<dbReference type="EMBL" id="SJPT01000004">
    <property type="protein sequence ID" value="TWU23420.1"/>
    <property type="molecule type" value="Genomic_DNA"/>
</dbReference>
<evidence type="ECO:0000256" key="4">
    <source>
        <dbReference type="ARBA" id="ARBA00023125"/>
    </source>
</evidence>
<gene>
    <name evidence="7" type="ORF">Pla52o_29560</name>
</gene>
<evidence type="ECO:0000256" key="1">
    <source>
        <dbReference type="ARBA" id="ARBA00010641"/>
    </source>
</evidence>
<dbReference type="InterPro" id="IPR039425">
    <property type="entry name" value="RNA_pol_sigma-70-like"/>
</dbReference>
<protein>
    <submittedName>
        <fullName evidence="7">RNA polymerase sigma factor</fullName>
    </submittedName>
</protein>
<proteinExistence type="inferred from homology"/>
<dbReference type="SUPFAM" id="SSF88659">
    <property type="entry name" value="Sigma3 and sigma4 domains of RNA polymerase sigma factors"/>
    <property type="match status" value="1"/>
</dbReference>
<reference evidence="7 8" key="1">
    <citation type="submission" date="2019-02" db="EMBL/GenBank/DDBJ databases">
        <title>Deep-cultivation of Planctomycetes and their phenomic and genomic characterization uncovers novel biology.</title>
        <authorList>
            <person name="Wiegand S."/>
            <person name="Jogler M."/>
            <person name="Boedeker C."/>
            <person name="Pinto D."/>
            <person name="Vollmers J."/>
            <person name="Rivas-Marin E."/>
            <person name="Kohn T."/>
            <person name="Peeters S.H."/>
            <person name="Heuer A."/>
            <person name="Rast P."/>
            <person name="Oberbeckmann S."/>
            <person name="Bunk B."/>
            <person name="Jeske O."/>
            <person name="Meyerdierks A."/>
            <person name="Storesund J.E."/>
            <person name="Kallscheuer N."/>
            <person name="Luecker S."/>
            <person name="Lage O.M."/>
            <person name="Pohl T."/>
            <person name="Merkel B.J."/>
            <person name="Hornburger P."/>
            <person name="Mueller R.-W."/>
            <person name="Bruemmer F."/>
            <person name="Labrenz M."/>
            <person name="Spormann A.M."/>
            <person name="Op Den Camp H."/>
            <person name="Overmann J."/>
            <person name="Amann R."/>
            <person name="Jetten M.S.M."/>
            <person name="Mascher T."/>
            <person name="Medema M.H."/>
            <person name="Devos D.P."/>
            <person name="Kaster A.-K."/>
            <person name="Ovreas L."/>
            <person name="Rohde M."/>
            <person name="Galperin M.Y."/>
            <person name="Jogler C."/>
        </authorList>
    </citation>
    <scope>NUCLEOTIDE SEQUENCE [LARGE SCALE GENOMIC DNA]</scope>
    <source>
        <strain evidence="7 8">Pla52o</strain>
    </source>
</reference>
<dbReference type="GO" id="GO:0016987">
    <property type="term" value="F:sigma factor activity"/>
    <property type="evidence" value="ECO:0007669"/>
    <property type="project" value="UniProtKB-KW"/>
</dbReference>
<dbReference type="GO" id="GO:0003677">
    <property type="term" value="F:DNA binding"/>
    <property type="evidence" value="ECO:0007669"/>
    <property type="project" value="UniProtKB-KW"/>
</dbReference>
<dbReference type="GO" id="GO:0006352">
    <property type="term" value="P:DNA-templated transcription initiation"/>
    <property type="evidence" value="ECO:0007669"/>
    <property type="project" value="InterPro"/>
</dbReference>
<sequence>MEHTNRSLLELARGGNDAAWSQLVDIYQPLIASWLRRYSIPAQDAADVAQEIMTIMIKELPRFEHSGRTGAFRSWLRSVTANRVRQFWRDGRLRPIATGDDDFRMMLSELEDPNSEMTRRWNEQHDVHVLQHITLAIEGEFTEKSMQVFRRHVLQQRDASEVAKEAGISSAGVYQIKSRILRRLRQEAEGLLQTADDGEV</sequence>
<keyword evidence="5" id="KW-0804">Transcription</keyword>
<evidence type="ECO:0000313" key="7">
    <source>
        <dbReference type="EMBL" id="TWU23420.1"/>
    </source>
</evidence>
<dbReference type="SUPFAM" id="SSF88946">
    <property type="entry name" value="Sigma2 domain of RNA polymerase sigma factors"/>
    <property type="match status" value="1"/>
</dbReference>
<dbReference type="Pfam" id="PF04542">
    <property type="entry name" value="Sigma70_r2"/>
    <property type="match status" value="1"/>
</dbReference>
<keyword evidence="8" id="KW-1185">Reference proteome</keyword>
<keyword evidence="3" id="KW-0731">Sigma factor</keyword>
<dbReference type="InterPro" id="IPR013324">
    <property type="entry name" value="RNA_pol_sigma_r3/r4-like"/>
</dbReference>
<keyword evidence="4" id="KW-0238">DNA-binding</keyword>
<evidence type="ECO:0000256" key="5">
    <source>
        <dbReference type="ARBA" id="ARBA00023163"/>
    </source>
</evidence>
<comment type="caution">
    <text evidence="7">The sequence shown here is derived from an EMBL/GenBank/DDBJ whole genome shotgun (WGS) entry which is preliminary data.</text>
</comment>